<protein>
    <submittedName>
        <fullName evidence="1">Ferritin-like metal-binding protein YciE</fullName>
    </submittedName>
</protein>
<dbReference type="AlphaFoldDB" id="A0A4R6DTF4"/>
<dbReference type="InterPro" id="IPR009078">
    <property type="entry name" value="Ferritin-like_SF"/>
</dbReference>
<dbReference type="CDD" id="cd00657">
    <property type="entry name" value="Ferritin_like"/>
    <property type="match status" value="1"/>
</dbReference>
<gene>
    <name evidence="1" type="ORF">C7389_115102</name>
</gene>
<dbReference type="Pfam" id="PF05974">
    <property type="entry name" value="DUF892"/>
    <property type="match status" value="1"/>
</dbReference>
<dbReference type="OrthoDB" id="7273732at2"/>
<dbReference type="Proteomes" id="UP000295129">
    <property type="component" value="Unassembled WGS sequence"/>
</dbReference>
<evidence type="ECO:0000313" key="1">
    <source>
        <dbReference type="EMBL" id="TDN48435.1"/>
    </source>
</evidence>
<dbReference type="EMBL" id="SNVV01000015">
    <property type="protein sequence ID" value="TDN48435.1"/>
    <property type="molecule type" value="Genomic_DNA"/>
</dbReference>
<accession>A0A4R6DTF4</accession>
<proteinExistence type="predicted"/>
<keyword evidence="2" id="KW-1185">Reference proteome</keyword>
<dbReference type="SUPFAM" id="SSF47240">
    <property type="entry name" value="Ferritin-like"/>
    <property type="match status" value="1"/>
</dbReference>
<dbReference type="InterPro" id="IPR012347">
    <property type="entry name" value="Ferritin-like"/>
</dbReference>
<reference evidence="1 2" key="1">
    <citation type="submission" date="2019-03" db="EMBL/GenBank/DDBJ databases">
        <title>Genomic Encyclopedia of Type Strains, Phase IV (KMG-IV): sequencing the most valuable type-strain genomes for metagenomic binning, comparative biology and taxonomic classification.</title>
        <authorList>
            <person name="Goeker M."/>
        </authorList>
    </citation>
    <scope>NUCLEOTIDE SEQUENCE [LARGE SCALE GENOMIC DNA]</scope>
    <source>
        <strain evidence="1 2">DSM 12121</strain>
    </source>
</reference>
<name>A0A4R6DTF4_9RHOO</name>
<evidence type="ECO:0000313" key="2">
    <source>
        <dbReference type="Proteomes" id="UP000295129"/>
    </source>
</evidence>
<sequence length="170" mass="18657">MATDYKANLLDWLRDAHAMEQQAESMLKAQAERLENYPALKSRIEQHIQETLGQQRLLEEAIRRAGGSTSAIKDLAAKALAFGQGLAGMFMPDEVVKGAMSGYVFENMEIASYTVLIAAADAAGDTETRLMCEQILAEEVEMANWLLSHLPEVTQAFLARDAAPGVEAKR</sequence>
<organism evidence="1 2">
    <name type="scientific">Azoarcus indigens</name>
    <dbReference type="NCBI Taxonomy" id="29545"/>
    <lineage>
        <taxon>Bacteria</taxon>
        <taxon>Pseudomonadati</taxon>
        <taxon>Pseudomonadota</taxon>
        <taxon>Betaproteobacteria</taxon>
        <taxon>Rhodocyclales</taxon>
        <taxon>Zoogloeaceae</taxon>
        <taxon>Azoarcus</taxon>
    </lineage>
</organism>
<dbReference type="Gene3D" id="1.20.1260.10">
    <property type="match status" value="1"/>
</dbReference>
<comment type="caution">
    <text evidence="1">The sequence shown here is derived from an EMBL/GenBank/DDBJ whole genome shotgun (WGS) entry which is preliminary data.</text>
</comment>
<dbReference type="InterPro" id="IPR010287">
    <property type="entry name" value="DUF892_YciF-like"/>
</dbReference>